<dbReference type="InterPro" id="IPR001867">
    <property type="entry name" value="OmpR/PhoB-type_DNA-bd"/>
</dbReference>
<dbReference type="Pfam" id="PF13191">
    <property type="entry name" value="AAA_16"/>
    <property type="match status" value="1"/>
</dbReference>
<dbReference type="InterPro" id="IPR029787">
    <property type="entry name" value="Nucleotide_cyclase"/>
</dbReference>
<dbReference type="SUPFAM" id="SSF52540">
    <property type="entry name" value="P-loop containing nucleoside triphosphate hydrolases"/>
    <property type="match status" value="1"/>
</dbReference>
<comment type="caution">
    <text evidence="7">The sequence shown here is derived from an EMBL/GenBank/DDBJ whole genome shotgun (WGS) entry which is preliminary data.</text>
</comment>
<dbReference type="InterPro" id="IPR036388">
    <property type="entry name" value="WH-like_DNA-bd_sf"/>
</dbReference>
<dbReference type="Gene3D" id="1.10.10.10">
    <property type="entry name" value="Winged helix-like DNA-binding domain superfamily/Winged helix DNA-binding domain"/>
    <property type="match status" value="1"/>
</dbReference>
<keyword evidence="4" id="KW-0804">Transcription</keyword>
<sequence length="672" mass="73027">MRFRMLGNLEAWDGESPVALGGAKQRATLSMLLLCANQVVATSRLIGALWPDDEAPASARNILQNAVWGLRGALAHDDRARGEAVLITRPPGYMLVVDPEDVDLHLFLRLADEGRAQLAQGRTDAALTTLREALGIWRGPLLADMVETGISWPELTRVENARLDAQEDYFEAAMLCGRQYEVLRELENMVESEPLRERACAQLMLALYRSGRHAEALDVYTRMRNALVARRGLDPGREVQLLQQAILNHDPSLSQTPPPAAPVVLTPEPATPREGKQPVSFLLVRCRAVAGPPLEHIDEILDQACTLVRKTVPSYEGVSVLTFGSMCTAVFEAADGDHAARAIRAAVEIREQLGVPDGPGLQTQIVVATGEALLRRGRDGDGLLTVRGRPVDHCQDLLGAAPDGEIVVCPDTRRAAGPAFVYAHQPGDPASFVVKGVAGELRQGHFLPLIDRECELGMLTGILERAGHRRRPHLVTVLGEPGSGKSRLLTEFGRRIANRPHTAAHLVSWQPSAGIDGHRTPWDTEAASRLSAVLEEPGSPAQMLAHWSTLLASLPGEHPLVILIDDLHRLPDAALDFVEKLCGVSGSMPLVLVGAGRPELLERRPAWSGGNPHASTITVDPLSDAALDQLLQFVRYRSWSEVAMLLPSAEEADEAEISSRRSDLRRLLKLTA</sequence>
<keyword evidence="8" id="KW-1185">Reference proteome</keyword>
<evidence type="ECO:0000256" key="3">
    <source>
        <dbReference type="ARBA" id="ARBA00023125"/>
    </source>
</evidence>
<evidence type="ECO:0000256" key="2">
    <source>
        <dbReference type="ARBA" id="ARBA00023015"/>
    </source>
</evidence>
<organism evidence="7 8">
    <name type="scientific">Kineosporia succinea</name>
    <dbReference type="NCBI Taxonomy" id="84632"/>
    <lineage>
        <taxon>Bacteria</taxon>
        <taxon>Bacillati</taxon>
        <taxon>Actinomycetota</taxon>
        <taxon>Actinomycetes</taxon>
        <taxon>Kineosporiales</taxon>
        <taxon>Kineosporiaceae</taxon>
        <taxon>Kineosporia</taxon>
    </lineage>
</organism>
<evidence type="ECO:0000313" key="7">
    <source>
        <dbReference type="EMBL" id="MDP9830899.1"/>
    </source>
</evidence>
<dbReference type="PROSITE" id="PS51755">
    <property type="entry name" value="OMPR_PHOB"/>
    <property type="match status" value="1"/>
</dbReference>
<dbReference type="Gene3D" id="3.40.50.300">
    <property type="entry name" value="P-loop containing nucleotide triphosphate hydrolases"/>
    <property type="match status" value="1"/>
</dbReference>
<accession>A0ABT9PDX1</accession>
<name>A0ABT9PDX1_9ACTN</name>
<dbReference type="InterPro" id="IPR005158">
    <property type="entry name" value="BTAD"/>
</dbReference>
<dbReference type="SUPFAM" id="SSF46894">
    <property type="entry name" value="C-terminal effector domain of the bipartite response regulators"/>
    <property type="match status" value="1"/>
</dbReference>
<dbReference type="Pfam" id="PF03704">
    <property type="entry name" value="BTAD"/>
    <property type="match status" value="1"/>
</dbReference>
<dbReference type="Gene3D" id="3.30.70.1230">
    <property type="entry name" value="Nucleotide cyclase"/>
    <property type="match status" value="1"/>
</dbReference>
<dbReference type="Proteomes" id="UP001235712">
    <property type="component" value="Unassembled WGS sequence"/>
</dbReference>
<dbReference type="InterPro" id="IPR011990">
    <property type="entry name" value="TPR-like_helical_dom_sf"/>
</dbReference>
<dbReference type="RefSeq" id="WP_307250152.1">
    <property type="nucleotide sequence ID" value="NZ_JAUSQZ010000001.1"/>
</dbReference>
<dbReference type="InterPro" id="IPR041664">
    <property type="entry name" value="AAA_16"/>
</dbReference>
<dbReference type="SUPFAM" id="SSF48452">
    <property type="entry name" value="TPR-like"/>
    <property type="match status" value="1"/>
</dbReference>
<keyword evidence="2" id="KW-0805">Transcription regulation</keyword>
<dbReference type="PANTHER" id="PTHR35807:SF1">
    <property type="entry name" value="TRANSCRIPTIONAL REGULATOR REDD"/>
    <property type="match status" value="1"/>
</dbReference>
<evidence type="ECO:0000256" key="4">
    <source>
        <dbReference type="ARBA" id="ARBA00023163"/>
    </source>
</evidence>
<dbReference type="Gene3D" id="1.25.40.10">
    <property type="entry name" value="Tetratricopeptide repeat domain"/>
    <property type="match status" value="1"/>
</dbReference>
<dbReference type="SMART" id="SM00862">
    <property type="entry name" value="Trans_reg_C"/>
    <property type="match status" value="1"/>
</dbReference>
<feature type="DNA-binding region" description="OmpR/PhoB-type" evidence="5">
    <location>
        <begin position="1"/>
        <end position="97"/>
    </location>
</feature>
<keyword evidence="3 5" id="KW-0238">DNA-binding</keyword>
<evidence type="ECO:0000259" key="6">
    <source>
        <dbReference type="PROSITE" id="PS51755"/>
    </source>
</evidence>
<evidence type="ECO:0000313" key="8">
    <source>
        <dbReference type="Proteomes" id="UP001235712"/>
    </source>
</evidence>
<feature type="domain" description="OmpR/PhoB-type" evidence="6">
    <location>
        <begin position="1"/>
        <end position="97"/>
    </location>
</feature>
<comment type="similarity">
    <text evidence="1">Belongs to the AfsR/DnrI/RedD regulatory family.</text>
</comment>
<dbReference type="SUPFAM" id="SSF55073">
    <property type="entry name" value="Nucleotide cyclase"/>
    <property type="match status" value="1"/>
</dbReference>
<gene>
    <name evidence="7" type="ORF">J2S57_006648</name>
</gene>
<evidence type="ECO:0000256" key="1">
    <source>
        <dbReference type="ARBA" id="ARBA00005820"/>
    </source>
</evidence>
<protein>
    <submittedName>
        <fullName evidence="7">DNA-binding SARP family transcriptional activator</fullName>
    </submittedName>
</protein>
<evidence type="ECO:0000256" key="5">
    <source>
        <dbReference type="PROSITE-ProRule" id="PRU01091"/>
    </source>
</evidence>
<dbReference type="InterPro" id="IPR016032">
    <property type="entry name" value="Sig_transdc_resp-reg_C-effctor"/>
</dbReference>
<dbReference type="CDD" id="cd15831">
    <property type="entry name" value="BTAD"/>
    <property type="match status" value="1"/>
</dbReference>
<proteinExistence type="inferred from homology"/>
<dbReference type="InterPro" id="IPR051677">
    <property type="entry name" value="AfsR-DnrI-RedD_regulator"/>
</dbReference>
<dbReference type="GO" id="GO:0003677">
    <property type="term" value="F:DNA binding"/>
    <property type="evidence" value="ECO:0007669"/>
    <property type="project" value="UniProtKB-KW"/>
</dbReference>
<dbReference type="PANTHER" id="PTHR35807">
    <property type="entry name" value="TRANSCRIPTIONAL REGULATOR REDD-RELATED"/>
    <property type="match status" value="1"/>
</dbReference>
<dbReference type="SMART" id="SM01043">
    <property type="entry name" value="BTAD"/>
    <property type="match status" value="1"/>
</dbReference>
<dbReference type="EMBL" id="JAUSQZ010000001">
    <property type="protein sequence ID" value="MDP9830899.1"/>
    <property type="molecule type" value="Genomic_DNA"/>
</dbReference>
<reference evidence="7 8" key="1">
    <citation type="submission" date="2023-07" db="EMBL/GenBank/DDBJ databases">
        <title>Sequencing the genomes of 1000 actinobacteria strains.</title>
        <authorList>
            <person name="Klenk H.-P."/>
        </authorList>
    </citation>
    <scope>NUCLEOTIDE SEQUENCE [LARGE SCALE GENOMIC DNA]</scope>
    <source>
        <strain evidence="7 8">DSM 44388</strain>
    </source>
</reference>
<dbReference type="InterPro" id="IPR027417">
    <property type="entry name" value="P-loop_NTPase"/>
</dbReference>